<keyword evidence="2" id="KW-1185">Reference proteome</keyword>
<proteinExistence type="predicted"/>
<dbReference type="KEGG" id="bomb:GT348_05365"/>
<protein>
    <submittedName>
        <fullName evidence="1">Uncharacterized protein</fullName>
    </submittedName>
</protein>
<evidence type="ECO:0000313" key="2">
    <source>
        <dbReference type="Proteomes" id="UP000463975"/>
    </source>
</evidence>
<dbReference type="Proteomes" id="UP000463975">
    <property type="component" value="Chromosome"/>
</dbReference>
<dbReference type="EMBL" id="CP047652">
    <property type="protein sequence ID" value="QHI95759.1"/>
    <property type="molecule type" value="Genomic_DNA"/>
</dbReference>
<name>A0A6P1NE28_9PROT</name>
<dbReference type="AlphaFoldDB" id="A0A6P1NE28"/>
<dbReference type="RefSeq" id="WP_160618834.1">
    <property type="nucleotide sequence ID" value="NZ_CP047652.1"/>
</dbReference>
<sequence length="107" mass="12148">MNAEQSLLKLDAYCQFRQMATMFETSAHQHLVQSVMALTGQALASFKLSFYKNDPYSLNICNNILNNMMNVLKNSHLKSAFQELVLIAEEAYRNVSYLLHENEAVAA</sequence>
<reference evidence="1 2" key="1">
    <citation type="submission" date="2020-01" db="EMBL/GenBank/DDBJ databases">
        <title>Genome sequencing of strain KACC 21507.</title>
        <authorList>
            <person name="Heo J."/>
            <person name="Kim S.-J."/>
            <person name="Kim J.-S."/>
            <person name="Hong S.-B."/>
            <person name="Kwon S.-W."/>
        </authorList>
    </citation>
    <scope>NUCLEOTIDE SEQUENCE [LARGE SCALE GENOMIC DNA]</scope>
    <source>
        <strain evidence="1 2">KACC 21507</strain>
    </source>
</reference>
<evidence type="ECO:0000313" key="1">
    <source>
        <dbReference type="EMBL" id="QHI95759.1"/>
    </source>
</evidence>
<accession>A0A6P1NE28</accession>
<gene>
    <name evidence="1" type="ORF">GT348_05365</name>
</gene>
<organism evidence="1 2">
    <name type="scientific">Aristophania vespae</name>
    <dbReference type="NCBI Taxonomy" id="2697033"/>
    <lineage>
        <taxon>Bacteria</taxon>
        <taxon>Pseudomonadati</taxon>
        <taxon>Pseudomonadota</taxon>
        <taxon>Alphaproteobacteria</taxon>
        <taxon>Acetobacterales</taxon>
        <taxon>Acetobacteraceae</taxon>
        <taxon>Aristophania</taxon>
    </lineage>
</organism>